<keyword evidence="4" id="KW-0963">Cytoplasm</keyword>
<dbReference type="SUPFAM" id="SSF52833">
    <property type="entry name" value="Thioredoxin-like"/>
    <property type="match status" value="1"/>
</dbReference>
<dbReference type="SFLD" id="SFLDG00358">
    <property type="entry name" value="Main_(cytGST)"/>
    <property type="match status" value="1"/>
</dbReference>
<dbReference type="SUPFAM" id="SSF47616">
    <property type="entry name" value="GST C-terminal domain-like"/>
    <property type="match status" value="1"/>
</dbReference>
<dbReference type="InterPro" id="IPR045074">
    <property type="entry name" value="GST_C_Tau"/>
</dbReference>
<organism evidence="7 8">
    <name type="scientific">Urochloa decumbens</name>
    <dbReference type="NCBI Taxonomy" id="240449"/>
    <lineage>
        <taxon>Eukaryota</taxon>
        <taxon>Viridiplantae</taxon>
        <taxon>Streptophyta</taxon>
        <taxon>Embryophyta</taxon>
        <taxon>Tracheophyta</taxon>
        <taxon>Spermatophyta</taxon>
        <taxon>Magnoliopsida</taxon>
        <taxon>Liliopsida</taxon>
        <taxon>Poales</taxon>
        <taxon>Poaceae</taxon>
        <taxon>PACMAD clade</taxon>
        <taxon>Panicoideae</taxon>
        <taxon>Panicodae</taxon>
        <taxon>Paniceae</taxon>
        <taxon>Melinidinae</taxon>
        <taxon>Urochloa</taxon>
    </lineage>
</organism>
<reference evidence="8" key="1">
    <citation type="submission" date="2024-06" db="EMBL/GenBank/DDBJ databases">
        <authorList>
            <person name="Ryan C."/>
        </authorList>
    </citation>
    <scope>NUCLEOTIDE SEQUENCE [LARGE SCALE GENOMIC DNA]</scope>
</reference>
<evidence type="ECO:0000259" key="6">
    <source>
        <dbReference type="PROSITE" id="PS50405"/>
    </source>
</evidence>
<dbReference type="SFLD" id="SFLDS00019">
    <property type="entry name" value="Glutathione_Transferase_(cytos"/>
    <property type="match status" value="1"/>
</dbReference>
<dbReference type="Proteomes" id="UP001497457">
    <property type="component" value="Chromosome 16b"/>
</dbReference>
<evidence type="ECO:0000256" key="3">
    <source>
        <dbReference type="ARBA" id="ARBA00047960"/>
    </source>
</evidence>
<dbReference type="InterPro" id="IPR010987">
    <property type="entry name" value="Glutathione-S-Trfase_C-like"/>
</dbReference>
<dbReference type="Gene3D" id="1.20.1050.10">
    <property type="match status" value="1"/>
</dbReference>
<dbReference type="PANTHER" id="PTHR11260:SF570">
    <property type="entry name" value="GLUTATHIONE S-TRANSFERASE"/>
    <property type="match status" value="1"/>
</dbReference>
<gene>
    <name evidence="7" type="ORF">URODEC1_LOCUS33230</name>
</gene>
<comment type="catalytic activity">
    <reaction evidence="3 4">
        <text>RX + glutathione = an S-substituted glutathione + a halide anion + H(+)</text>
        <dbReference type="Rhea" id="RHEA:16437"/>
        <dbReference type="ChEBI" id="CHEBI:15378"/>
        <dbReference type="ChEBI" id="CHEBI:16042"/>
        <dbReference type="ChEBI" id="CHEBI:17792"/>
        <dbReference type="ChEBI" id="CHEBI:57925"/>
        <dbReference type="ChEBI" id="CHEBI:90779"/>
        <dbReference type="EC" id="2.5.1.18"/>
    </reaction>
</comment>
<evidence type="ECO:0000256" key="2">
    <source>
        <dbReference type="ARBA" id="ARBA00025743"/>
    </source>
</evidence>
<feature type="domain" description="GST C-terminal" evidence="6">
    <location>
        <begin position="91"/>
        <end position="219"/>
    </location>
</feature>
<protein>
    <recommendedName>
        <fullName evidence="4">Glutathione S-transferase</fullName>
        <ecNumber evidence="4">2.5.1.18</ecNumber>
    </recommendedName>
</protein>
<evidence type="ECO:0000313" key="8">
    <source>
        <dbReference type="Proteomes" id="UP001497457"/>
    </source>
</evidence>
<dbReference type="EC" id="2.5.1.18" evidence="4"/>
<name>A0ABC8YCV2_9POAL</name>
<dbReference type="GO" id="GO:0004364">
    <property type="term" value="F:glutathione transferase activity"/>
    <property type="evidence" value="ECO:0007669"/>
    <property type="project" value="UniProtKB-UniRule"/>
</dbReference>
<accession>A0ABC8YCV2</accession>
<dbReference type="InterPro" id="IPR004045">
    <property type="entry name" value="Glutathione_S-Trfase_N"/>
</dbReference>
<comment type="subcellular location">
    <subcellularLocation>
        <location evidence="4">Cytoplasm</location>
        <location evidence="4">Cytosol</location>
    </subcellularLocation>
</comment>
<evidence type="ECO:0000256" key="4">
    <source>
        <dbReference type="RuleBase" id="RU369102"/>
    </source>
</evidence>
<dbReference type="Gene3D" id="3.40.30.10">
    <property type="entry name" value="Glutaredoxin"/>
    <property type="match status" value="1"/>
</dbReference>
<dbReference type="EMBL" id="OZ075126">
    <property type="protein sequence ID" value="CAL4941831.1"/>
    <property type="molecule type" value="Genomic_DNA"/>
</dbReference>
<dbReference type="CDD" id="cd03185">
    <property type="entry name" value="GST_C_Tau"/>
    <property type="match status" value="1"/>
</dbReference>
<dbReference type="PROSITE" id="PS50405">
    <property type="entry name" value="GST_CTER"/>
    <property type="match status" value="1"/>
</dbReference>
<keyword evidence="8" id="KW-1185">Reference proteome</keyword>
<dbReference type="FunFam" id="1.20.1050.10:FF:000023">
    <property type="entry name" value="Probable glutathione S-transferase GSTU6"/>
    <property type="match status" value="1"/>
</dbReference>
<dbReference type="Pfam" id="PF02798">
    <property type="entry name" value="GST_N"/>
    <property type="match status" value="1"/>
</dbReference>
<dbReference type="InterPro" id="IPR045073">
    <property type="entry name" value="Omega/Tau-like"/>
</dbReference>
<dbReference type="PROSITE" id="PS50404">
    <property type="entry name" value="GST_NTER"/>
    <property type="match status" value="1"/>
</dbReference>
<sequence>MAAGGELKLLGLWTSPFVIRVRLMLNLNGLSYEYVEEDVKNKSELLLGSNPVHKKVPVLLHDGKPICESQVIVQYIDEVFGAAGHPIFPADPYERATARFWAAYVDDKVGSAWRAMLFAQEIEEKVEGAKHAIAAMETLEGALRDCSKGNGYFGGDMAGLVDIVLGGYLGWFNVFEKMIGIRVLDAERTPLLAAWADRFRALDAARGILLEDVDQVLDFLKAFFA</sequence>
<dbReference type="InterPro" id="IPR036282">
    <property type="entry name" value="Glutathione-S-Trfase_C_sf"/>
</dbReference>
<keyword evidence="1 4" id="KW-0808">Transferase</keyword>
<feature type="domain" description="GST N-terminal" evidence="5">
    <location>
        <begin position="5"/>
        <end position="84"/>
    </location>
</feature>
<evidence type="ECO:0000256" key="1">
    <source>
        <dbReference type="ARBA" id="ARBA00022679"/>
    </source>
</evidence>
<dbReference type="SFLD" id="SFLDG01152">
    <property type="entry name" value="Main.3:_Omega-_and_Tau-like"/>
    <property type="match status" value="1"/>
</dbReference>
<dbReference type="InterPro" id="IPR040079">
    <property type="entry name" value="Glutathione_S-Trfase"/>
</dbReference>
<dbReference type="CDD" id="cd03058">
    <property type="entry name" value="GST_N_Tau"/>
    <property type="match status" value="1"/>
</dbReference>
<reference evidence="7 8" key="2">
    <citation type="submission" date="2024-10" db="EMBL/GenBank/DDBJ databases">
        <authorList>
            <person name="Ryan C."/>
        </authorList>
    </citation>
    <scope>NUCLEOTIDE SEQUENCE [LARGE SCALE GENOMIC DNA]</scope>
</reference>
<dbReference type="GO" id="GO:0005829">
    <property type="term" value="C:cytosol"/>
    <property type="evidence" value="ECO:0007669"/>
    <property type="project" value="UniProtKB-SubCell"/>
</dbReference>
<dbReference type="FunFam" id="3.40.30.10:FF:000044">
    <property type="entry name" value="Glutathione S-transferase GSTU6"/>
    <property type="match status" value="1"/>
</dbReference>
<dbReference type="InterPro" id="IPR036249">
    <property type="entry name" value="Thioredoxin-like_sf"/>
</dbReference>
<dbReference type="PANTHER" id="PTHR11260">
    <property type="entry name" value="GLUTATHIONE S-TRANSFERASE, GST, SUPERFAMILY, GST DOMAIN CONTAINING"/>
    <property type="match status" value="1"/>
</dbReference>
<dbReference type="Pfam" id="PF13410">
    <property type="entry name" value="GST_C_2"/>
    <property type="match status" value="1"/>
</dbReference>
<proteinExistence type="inferred from homology"/>
<evidence type="ECO:0000313" key="7">
    <source>
        <dbReference type="EMBL" id="CAL4941831.1"/>
    </source>
</evidence>
<evidence type="ECO:0000259" key="5">
    <source>
        <dbReference type="PROSITE" id="PS50404"/>
    </source>
</evidence>
<comment type="function">
    <text evidence="4">Is involved in the conjugation of reduced glutathione to a wide number of exogenous and endogenous hydrophobic electrophiles.</text>
</comment>
<dbReference type="AlphaFoldDB" id="A0ABC8YCV2"/>
<comment type="similarity">
    <text evidence="2">Belongs to the GST superfamily. Tau family.</text>
</comment>